<dbReference type="EMBL" id="JBHSLD010000001">
    <property type="protein sequence ID" value="MFC5379525.1"/>
    <property type="molecule type" value="Genomic_DNA"/>
</dbReference>
<protein>
    <recommendedName>
        <fullName evidence="3">Toxin-antitoxin system protein</fullName>
    </recommendedName>
</protein>
<comment type="caution">
    <text evidence="1">The sequence shown here is derived from an EMBL/GenBank/DDBJ whole genome shotgun (WGS) entry which is preliminary data.</text>
</comment>
<name>A0ABW0GHZ1_9MICO</name>
<sequence length="82" mass="9611">MRRDVRDRLNHLKDARQMSLNELLTAALDRLEEADFWRRQREAHAAVLADPELRERAEAERSIWDGVVTDGLDLVDDDERTP</sequence>
<accession>A0ABW0GHZ1</accession>
<evidence type="ECO:0000313" key="1">
    <source>
        <dbReference type="EMBL" id="MFC5379525.1"/>
    </source>
</evidence>
<gene>
    <name evidence="1" type="ORF">ACFPJ6_01845</name>
</gene>
<evidence type="ECO:0008006" key="3">
    <source>
        <dbReference type="Google" id="ProtNLM"/>
    </source>
</evidence>
<dbReference type="Proteomes" id="UP001596122">
    <property type="component" value="Unassembled WGS sequence"/>
</dbReference>
<reference evidence="2" key="1">
    <citation type="journal article" date="2019" name="Int. J. Syst. Evol. Microbiol.">
        <title>The Global Catalogue of Microorganisms (GCM) 10K type strain sequencing project: providing services to taxonomists for standard genome sequencing and annotation.</title>
        <authorList>
            <consortium name="The Broad Institute Genomics Platform"/>
            <consortium name="The Broad Institute Genome Sequencing Center for Infectious Disease"/>
            <person name="Wu L."/>
            <person name="Ma J."/>
        </authorList>
    </citation>
    <scope>NUCLEOTIDE SEQUENCE [LARGE SCALE GENOMIC DNA]</scope>
    <source>
        <strain evidence="2">CCUG 43114</strain>
    </source>
</reference>
<proteinExistence type="predicted"/>
<dbReference type="RefSeq" id="WP_340266206.1">
    <property type="nucleotide sequence ID" value="NZ_JBBEOG010000001.1"/>
</dbReference>
<organism evidence="1 2">
    <name type="scientific">Aquipuribacter nitratireducens</name>
    <dbReference type="NCBI Taxonomy" id="650104"/>
    <lineage>
        <taxon>Bacteria</taxon>
        <taxon>Bacillati</taxon>
        <taxon>Actinomycetota</taxon>
        <taxon>Actinomycetes</taxon>
        <taxon>Micrococcales</taxon>
        <taxon>Intrasporangiaceae</taxon>
        <taxon>Aquipuribacter</taxon>
    </lineage>
</organism>
<evidence type="ECO:0000313" key="2">
    <source>
        <dbReference type="Proteomes" id="UP001596122"/>
    </source>
</evidence>
<keyword evidence="2" id="KW-1185">Reference proteome</keyword>